<accession>A0A6J7J484</accession>
<organism evidence="2">
    <name type="scientific">freshwater metagenome</name>
    <dbReference type="NCBI Taxonomy" id="449393"/>
    <lineage>
        <taxon>unclassified sequences</taxon>
        <taxon>metagenomes</taxon>
        <taxon>ecological metagenomes</taxon>
    </lineage>
</organism>
<gene>
    <name evidence="2" type="ORF">UFOPK3772_00667</name>
</gene>
<reference evidence="2" key="1">
    <citation type="submission" date="2020-05" db="EMBL/GenBank/DDBJ databases">
        <authorList>
            <person name="Chiriac C."/>
            <person name="Salcher M."/>
            <person name="Ghai R."/>
            <person name="Kavagutti S V."/>
        </authorList>
    </citation>
    <scope>NUCLEOTIDE SEQUENCE</scope>
</reference>
<sequence length="355" mass="38169">MTSTPSPVESQPTEPGSLPPLLTAPPSLAEHAPGIERPELRRDCPLIWRGIDRIQFGTDDDAPILDRMTPGLARWLIRLDGLRTWDQIDAGFSQAPSSARQGGAEPVSYEDARRALRAATRAGALADAATMPHHWRWLALADREQARADLAAAALTLRDSLQANELIERRNALLVSVVGTGFLAHEVASALALGGVSLVPDDAPSIDIRVLADSPHPRVVEEVDTPAHEGPHLAAGLFGSTGIVGPLVVPGVTGCLRCSHLHAADADPHWPAVSLQISSAIRQLPVQPRDRLLTRLVAAQSALLIRQWADDPTDLDRWADLAIEIRLPAGEQRRVPRPPHPLCGCRWPDAGRAAS</sequence>
<protein>
    <submittedName>
        <fullName evidence="2">Unannotated protein</fullName>
    </submittedName>
</protein>
<dbReference type="Gene3D" id="3.40.50.720">
    <property type="entry name" value="NAD(P)-binding Rossmann-like Domain"/>
    <property type="match status" value="1"/>
</dbReference>
<evidence type="ECO:0000256" key="1">
    <source>
        <dbReference type="SAM" id="MobiDB-lite"/>
    </source>
</evidence>
<proteinExistence type="predicted"/>
<name>A0A6J7J484_9ZZZZ</name>
<dbReference type="EMBL" id="CAFBNE010000014">
    <property type="protein sequence ID" value="CAB4937457.1"/>
    <property type="molecule type" value="Genomic_DNA"/>
</dbReference>
<evidence type="ECO:0000313" key="2">
    <source>
        <dbReference type="EMBL" id="CAB4937457.1"/>
    </source>
</evidence>
<dbReference type="AlphaFoldDB" id="A0A6J7J484"/>
<feature type="region of interest" description="Disordered" evidence="1">
    <location>
        <begin position="1"/>
        <end position="36"/>
    </location>
</feature>
<feature type="compositionally biased region" description="Polar residues" evidence="1">
    <location>
        <begin position="1"/>
        <end position="14"/>
    </location>
</feature>
<feature type="compositionally biased region" description="Low complexity" evidence="1">
    <location>
        <begin position="19"/>
        <end position="29"/>
    </location>
</feature>